<evidence type="ECO:0000259" key="7">
    <source>
        <dbReference type="PROSITE" id="PS50093"/>
    </source>
</evidence>
<evidence type="ECO:0000256" key="4">
    <source>
        <dbReference type="ARBA" id="ARBA00022801"/>
    </source>
</evidence>
<dbReference type="InterPro" id="IPR013783">
    <property type="entry name" value="Ig-like_fold"/>
</dbReference>
<evidence type="ECO:0000256" key="2">
    <source>
        <dbReference type="ARBA" id="ARBA00001947"/>
    </source>
</evidence>
<comment type="cofactor">
    <cofactor evidence="2">
        <name>Zn(2+)</name>
        <dbReference type="ChEBI" id="CHEBI:29105"/>
    </cofactor>
</comment>
<dbReference type="GO" id="GO:0005615">
    <property type="term" value="C:extracellular space"/>
    <property type="evidence" value="ECO:0007669"/>
    <property type="project" value="TreeGrafter"/>
</dbReference>
<dbReference type="PROSITE" id="PS50093">
    <property type="entry name" value="PKD"/>
    <property type="match status" value="3"/>
</dbReference>
<dbReference type="SMART" id="SM00631">
    <property type="entry name" value="Zn_pept"/>
    <property type="match status" value="1"/>
</dbReference>
<dbReference type="GO" id="GO:0004553">
    <property type="term" value="F:hydrolase activity, hydrolyzing O-glycosyl compounds"/>
    <property type="evidence" value="ECO:0007669"/>
    <property type="project" value="InterPro"/>
</dbReference>
<evidence type="ECO:0000256" key="5">
    <source>
        <dbReference type="PROSITE-ProRule" id="PRU01379"/>
    </source>
</evidence>
<feature type="domain" description="PKD" evidence="7">
    <location>
        <begin position="758"/>
        <end position="844"/>
    </location>
</feature>
<evidence type="ECO:0000256" key="3">
    <source>
        <dbReference type="ARBA" id="ARBA00005988"/>
    </source>
</evidence>
<dbReference type="InterPro" id="IPR036573">
    <property type="entry name" value="CBM_sf_5/12"/>
</dbReference>
<dbReference type="PATRIC" id="fig|28229.3.peg.1465"/>
<dbReference type="Gene3D" id="2.60.40.10">
    <property type="entry name" value="Immunoglobulins"/>
    <property type="match status" value="3"/>
</dbReference>
<protein>
    <submittedName>
        <fullName evidence="9">Carboxypeptidase A, Xanthomonalisin</fullName>
        <ecNumber evidence="9">3.4.17.1</ecNumber>
        <ecNumber evidence="9">3.4.21.101</ecNumber>
    </submittedName>
</protein>
<sequence>MKNLKKLFQILILSTMSLGVIKASEHSNKEELLKQEEKYQSIYRAYFEDRDHAYKAMFRFDALSVNYEQGYFIVNLDDKAHQELLQMGFNLKQENEWFHQNITSKFLNNDSQLQAVSGYPCYQTVEETFTEAAQIANNNPDLAQWVDIGNSWEKSAGLGGHDLMVLKLTNSAIGGDKPKLFINSAIHAREYATAPLVLQFAKDLINGYGVDADSTWVLDHHEVHLLLQSNPDGRKKAEAGVLWRKNTNQNYCGSTSGNRGADLNRNFSYTWNSTSNGSSGNQCSATYRGPNAASEPETAAMESYVRSLWPDRRGSSKSSPAPADTSGIHLDIHSYGNLIIYPYGQNSVPAPNEAQLRRLARKLAFGNGYDPIRGTQLYETDGTTDAISYGELGVAALTIEVGTQFFQSCNYFNNTIIPDVMPSLLYAARVARYPYITPLGPDVLSLTLSDNASMPQGVQAGTTVSLNLALNDNQYSSRRGTEPSQHIRSGEYYIDIPPWQSGASAEVLSVSDGTFNSTTENMIAYINTSGMSQGQHILYIRGQDADNNWGEVRAIFLYINSSNGNLPPTASFSENCTDSSCDFDASASSDPDGSIVSYSWNFGDGSSDSGVNPSHSYGSDGSYTVSLTVMDNEDATKTTSHIVRIGEPVDDKLLTDGDYRTVATLPKDEWLRYYFDNDGSYSEFTVTTAANNGDLDLYVLFKAEPNTATYDCKDDSADSNESCIISNLQQGRYYIGVKAWSATNNLTVNLQAEDVPGGNTPPTASFTYNCSALDCHFDGGGSNDPDGNIASYSWDFGDGSSSNSSNPSHSYSTAGSYTVTLIVTDSDGATDSSARTISVTDGNTPPTASFTDNCSDLECSFDSSGSSDPDGNIASYSWDFGDGSSSNSSNPSHSYNTAGSYTVTLTVTDSEGATDSSARTISVTSGDPSGNCSGVSPWSSSANYSQGDNVTHNGHLYLKNFWFGNSEPGTGGGFSKWDDLGACN</sequence>
<dbReference type="CDD" id="cd00146">
    <property type="entry name" value="PKD"/>
    <property type="match status" value="3"/>
</dbReference>
<keyword evidence="4 9" id="KW-0378">Hydrolase</keyword>
<keyword evidence="9" id="KW-0645">Protease</keyword>
<dbReference type="PRINTS" id="PR00765">
    <property type="entry name" value="CRBOXYPTASEA"/>
</dbReference>
<proteinExistence type="inferred from homology"/>
<dbReference type="SUPFAM" id="SSF51055">
    <property type="entry name" value="Carbohydrate binding domain"/>
    <property type="match status" value="1"/>
</dbReference>
<dbReference type="SUPFAM" id="SSF49299">
    <property type="entry name" value="PKD domain"/>
    <property type="match status" value="3"/>
</dbReference>
<keyword evidence="9" id="KW-0121">Carboxypeptidase</keyword>
<dbReference type="EMBL" id="JQEC01000015">
    <property type="protein sequence ID" value="KGJ95075.1"/>
    <property type="molecule type" value="Genomic_DNA"/>
</dbReference>
<dbReference type="InterPro" id="IPR007280">
    <property type="entry name" value="Peptidase_C_arc/bac"/>
</dbReference>
<feature type="region of interest" description="Disordered" evidence="6">
    <location>
        <begin position="912"/>
        <end position="938"/>
    </location>
</feature>
<comment type="cofactor">
    <cofactor evidence="1">
        <name>Ca(2+)</name>
        <dbReference type="ChEBI" id="CHEBI:29108"/>
    </cofactor>
</comment>
<dbReference type="AlphaFoldDB" id="A0A099KY20"/>
<dbReference type="PANTHER" id="PTHR11705">
    <property type="entry name" value="PROTEASE FAMILY M14 CARBOXYPEPTIDASE A,B"/>
    <property type="match status" value="1"/>
</dbReference>
<feature type="region of interest" description="Disordered" evidence="6">
    <location>
        <begin position="278"/>
        <end position="299"/>
    </location>
</feature>
<dbReference type="SUPFAM" id="SSF53187">
    <property type="entry name" value="Zn-dependent exopeptidases"/>
    <property type="match status" value="1"/>
</dbReference>
<dbReference type="CDD" id="cd12215">
    <property type="entry name" value="ChiC_BD"/>
    <property type="match status" value="1"/>
</dbReference>
<dbReference type="Pfam" id="PF18911">
    <property type="entry name" value="PKD_4"/>
    <property type="match status" value="3"/>
</dbReference>
<evidence type="ECO:0000313" key="9">
    <source>
        <dbReference type="EMBL" id="KGJ95075.1"/>
    </source>
</evidence>
<dbReference type="Gene3D" id="2.10.10.20">
    <property type="entry name" value="Carbohydrate-binding module superfamily 5/12"/>
    <property type="match status" value="1"/>
</dbReference>
<gene>
    <name evidence="9" type="ORF">GAB14E_1857</name>
</gene>
<dbReference type="GO" id="GO:0030246">
    <property type="term" value="F:carbohydrate binding"/>
    <property type="evidence" value="ECO:0007669"/>
    <property type="project" value="InterPro"/>
</dbReference>
<feature type="domain" description="PKD" evidence="7">
    <location>
        <begin position="842"/>
        <end position="924"/>
    </location>
</feature>
<dbReference type="InterPro" id="IPR003610">
    <property type="entry name" value="CBM5/12"/>
</dbReference>
<accession>A0A099KY20</accession>
<name>A0A099KY20_COLPS</name>
<dbReference type="PANTHER" id="PTHR11705:SF119">
    <property type="entry name" value="OS02G0119300 PROTEIN"/>
    <property type="match status" value="1"/>
</dbReference>
<reference evidence="9 10" key="1">
    <citation type="submission" date="2014-08" db="EMBL/GenBank/DDBJ databases">
        <title>Genomic and Phenotypic Diversity of Colwellia psychrerythraea strains from Disparate Marine Basins.</title>
        <authorList>
            <person name="Techtmann S.M."/>
            <person name="Stelling S.C."/>
            <person name="Utturkar S.M."/>
            <person name="Alshibli N."/>
            <person name="Harris A."/>
            <person name="Brown S.D."/>
            <person name="Hazen T.C."/>
        </authorList>
    </citation>
    <scope>NUCLEOTIDE SEQUENCE [LARGE SCALE GENOMIC DNA]</scope>
    <source>
        <strain evidence="9 10">GAB14E</strain>
    </source>
</reference>
<evidence type="ECO:0000256" key="6">
    <source>
        <dbReference type="SAM" id="MobiDB-lite"/>
    </source>
</evidence>
<dbReference type="EC" id="3.4.21.101" evidence="9"/>
<dbReference type="InterPro" id="IPR022409">
    <property type="entry name" value="PKD/Chitinase_dom"/>
</dbReference>
<comment type="similarity">
    <text evidence="3 5">Belongs to the peptidase M14 family.</text>
</comment>
<comment type="caution">
    <text evidence="9">The sequence shown here is derived from an EMBL/GenBank/DDBJ whole genome shotgun (WGS) entry which is preliminary data.</text>
</comment>
<feature type="domain" description="Peptidase M14" evidence="8">
    <location>
        <begin position="121"/>
        <end position="423"/>
    </location>
</feature>
<dbReference type="GO" id="GO:0008270">
    <property type="term" value="F:zinc ion binding"/>
    <property type="evidence" value="ECO:0007669"/>
    <property type="project" value="InterPro"/>
</dbReference>
<dbReference type="GO" id="GO:0006508">
    <property type="term" value="P:proteolysis"/>
    <property type="evidence" value="ECO:0007669"/>
    <property type="project" value="InterPro"/>
</dbReference>
<feature type="active site" description="Proton donor/acceptor" evidence="5">
    <location>
        <position position="400"/>
    </location>
</feature>
<dbReference type="SMART" id="SM00495">
    <property type="entry name" value="ChtBD3"/>
    <property type="match status" value="1"/>
</dbReference>
<dbReference type="InterPro" id="IPR000601">
    <property type="entry name" value="PKD_dom"/>
</dbReference>
<dbReference type="Pfam" id="PF04151">
    <property type="entry name" value="PPC"/>
    <property type="match status" value="1"/>
</dbReference>
<dbReference type="Gene3D" id="3.40.630.10">
    <property type="entry name" value="Zn peptidases"/>
    <property type="match status" value="1"/>
</dbReference>
<evidence type="ECO:0000259" key="8">
    <source>
        <dbReference type="PROSITE" id="PS52035"/>
    </source>
</evidence>
<evidence type="ECO:0000256" key="1">
    <source>
        <dbReference type="ARBA" id="ARBA00001913"/>
    </source>
</evidence>
<organism evidence="9 10">
    <name type="scientific">Colwellia psychrerythraea</name>
    <name type="common">Vibrio psychroerythus</name>
    <dbReference type="NCBI Taxonomy" id="28229"/>
    <lineage>
        <taxon>Bacteria</taxon>
        <taxon>Pseudomonadati</taxon>
        <taxon>Pseudomonadota</taxon>
        <taxon>Gammaproteobacteria</taxon>
        <taxon>Alteromonadales</taxon>
        <taxon>Colwelliaceae</taxon>
        <taxon>Colwellia</taxon>
    </lineage>
</organism>
<dbReference type="InterPro" id="IPR035986">
    <property type="entry name" value="PKD_dom_sf"/>
</dbReference>
<dbReference type="GO" id="GO:0004181">
    <property type="term" value="F:metallocarboxypeptidase activity"/>
    <property type="evidence" value="ECO:0007669"/>
    <property type="project" value="UniProtKB-EC"/>
</dbReference>
<dbReference type="GO" id="GO:0005975">
    <property type="term" value="P:carbohydrate metabolic process"/>
    <property type="evidence" value="ECO:0007669"/>
    <property type="project" value="InterPro"/>
</dbReference>
<dbReference type="SMART" id="SM00089">
    <property type="entry name" value="PKD"/>
    <property type="match status" value="3"/>
</dbReference>
<dbReference type="Proteomes" id="UP000029868">
    <property type="component" value="Unassembled WGS sequence"/>
</dbReference>
<dbReference type="RefSeq" id="WP_052093547.1">
    <property type="nucleotide sequence ID" value="NZ_JQEC01000015.1"/>
</dbReference>
<dbReference type="Gene3D" id="2.60.120.380">
    <property type="match status" value="1"/>
</dbReference>
<dbReference type="Pfam" id="PF00246">
    <property type="entry name" value="Peptidase_M14"/>
    <property type="match status" value="1"/>
</dbReference>
<evidence type="ECO:0000313" key="10">
    <source>
        <dbReference type="Proteomes" id="UP000029868"/>
    </source>
</evidence>
<dbReference type="EC" id="3.4.17.1" evidence="9"/>
<feature type="region of interest" description="Disordered" evidence="6">
    <location>
        <begin position="829"/>
        <end position="849"/>
    </location>
</feature>
<dbReference type="PROSITE" id="PS52035">
    <property type="entry name" value="PEPTIDASE_M14"/>
    <property type="match status" value="1"/>
</dbReference>
<feature type="domain" description="PKD" evidence="7">
    <location>
        <begin position="564"/>
        <end position="645"/>
    </location>
</feature>
<dbReference type="InterPro" id="IPR000834">
    <property type="entry name" value="Peptidase_M14"/>
</dbReference>